<feature type="domain" description="Peptidase M48" evidence="8">
    <location>
        <begin position="111"/>
        <end position="262"/>
    </location>
</feature>
<dbReference type="STRING" id="1044.EH31_14790"/>
<evidence type="ECO:0000256" key="5">
    <source>
        <dbReference type="ARBA" id="ARBA00023049"/>
    </source>
</evidence>
<keyword evidence="2" id="KW-0479">Metal-binding</keyword>
<evidence type="ECO:0000256" key="6">
    <source>
        <dbReference type="RuleBase" id="RU003983"/>
    </source>
</evidence>
<dbReference type="Proteomes" id="UP000027647">
    <property type="component" value="Unassembled WGS sequence"/>
</dbReference>
<evidence type="ECO:0000256" key="4">
    <source>
        <dbReference type="ARBA" id="ARBA00022833"/>
    </source>
</evidence>
<dbReference type="InterPro" id="IPR001915">
    <property type="entry name" value="Peptidase_M48"/>
</dbReference>
<dbReference type="Gene3D" id="3.30.2010.10">
    <property type="entry name" value="Metalloproteases ('zincins'), catalytic domain"/>
    <property type="match status" value="1"/>
</dbReference>
<dbReference type="Pfam" id="PF01435">
    <property type="entry name" value="Peptidase_M48"/>
    <property type="match status" value="1"/>
</dbReference>
<dbReference type="PANTHER" id="PTHR22726">
    <property type="entry name" value="METALLOENDOPEPTIDASE OMA1"/>
    <property type="match status" value="1"/>
</dbReference>
<sequence>MDRSDPTISPKTISRRDFTAIAALLGGVSLAGPASAQSFGDIMGSAKKVVEAASYSDAEMKVFFDQMSTEMDGKNPVAGPNDPYGQRLAALSQGLESYDGLDLDIKAYLVSDVNAFAMANGTIRIFAGLMDQFTDDEVRYVIGHEIGHVQREHTKKRMQGALQKEAAMSVAGTADSKIGALANSEIGKFFGDVISAQHSQKHEREADDYALEFMQDKGYDAQACVTALEKLEAMSGGSGGGGLAAWTSTHPSPKERAKRMRKKLD</sequence>
<reference evidence="9 10" key="1">
    <citation type="submission" date="2014-04" db="EMBL/GenBank/DDBJ databases">
        <title>A comprehensive comparison of genomes of Erythrobacter spp. strains.</title>
        <authorList>
            <person name="Zheng Q."/>
        </authorList>
    </citation>
    <scope>NUCLEOTIDE SEQUENCE [LARGE SCALE GENOMIC DNA]</scope>
    <source>
        <strain evidence="9 10">DSM 6997</strain>
    </source>
</reference>
<evidence type="ECO:0000313" key="9">
    <source>
        <dbReference type="EMBL" id="KEO88706.1"/>
    </source>
</evidence>
<dbReference type="MEROPS" id="M48.022"/>
<comment type="caution">
    <text evidence="9">The sequence shown here is derived from an EMBL/GenBank/DDBJ whole genome shotgun (WGS) entry which is preliminary data.</text>
</comment>
<evidence type="ECO:0000256" key="1">
    <source>
        <dbReference type="ARBA" id="ARBA00022670"/>
    </source>
</evidence>
<evidence type="ECO:0000256" key="7">
    <source>
        <dbReference type="SAM" id="MobiDB-lite"/>
    </source>
</evidence>
<accession>A0A074M2N7</accession>
<proteinExistence type="inferred from homology"/>
<keyword evidence="3 6" id="KW-0378">Hydrolase</keyword>
<dbReference type="PANTHER" id="PTHR22726:SF8">
    <property type="entry name" value="METALLOPROTEASE YCAL"/>
    <property type="match status" value="1"/>
</dbReference>
<dbReference type="RefSeq" id="WP_081853427.1">
    <property type="nucleotide sequence ID" value="NZ_JMIW01000007.1"/>
</dbReference>
<dbReference type="CDD" id="cd07334">
    <property type="entry name" value="M48C_loiP_like"/>
    <property type="match status" value="1"/>
</dbReference>
<evidence type="ECO:0000256" key="3">
    <source>
        <dbReference type="ARBA" id="ARBA00022801"/>
    </source>
</evidence>
<evidence type="ECO:0000256" key="2">
    <source>
        <dbReference type="ARBA" id="ARBA00022723"/>
    </source>
</evidence>
<dbReference type="AlphaFoldDB" id="A0A074M2N7"/>
<comment type="similarity">
    <text evidence="6">Belongs to the peptidase M48 family.</text>
</comment>
<dbReference type="PROSITE" id="PS51318">
    <property type="entry name" value="TAT"/>
    <property type="match status" value="1"/>
</dbReference>
<dbReference type="OrthoDB" id="9810445at2"/>
<dbReference type="InterPro" id="IPR051156">
    <property type="entry name" value="Mito/Outer_Membr_Metalloprot"/>
</dbReference>
<dbReference type="GO" id="GO:0004222">
    <property type="term" value="F:metalloendopeptidase activity"/>
    <property type="evidence" value="ECO:0007669"/>
    <property type="project" value="InterPro"/>
</dbReference>
<dbReference type="InterPro" id="IPR006311">
    <property type="entry name" value="TAT_signal"/>
</dbReference>
<dbReference type="GO" id="GO:0051603">
    <property type="term" value="P:proteolysis involved in protein catabolic process"/>
    <property type="evidence" value="ECO:0007669"/>
    <property type="project" value="TreeGrafter"/>
</dbReference>
<evidence type="ECO:0000313" key="10">
    <source>
        <dbReference type="Proteomes" id="UP000027647"/>
    </source>
</evidence>
<evidence type="ECO:0000259" key="8">
    <source>
        <dbReference type="Pfam" id="PF01435"/>
    </source>
</evidence>
<keyword evidence="1 6" id="KW-0645">Protease</keyword>
<keyword evidence="10" id="KW-1185">Reference proteome</keyword>
<feature type="compositionally biased region" description="Basic residues" evidence="7">
    <location>
        <begin position="256"/>
        <end position="265"/>
    </location>
</feature>
<dbReference type="GO" id="GO:0046872">
    <property type="term" value="F:metal ion binding"/>
    <property type="evidence" value="ECO:0007669"/>
    <property type="project" value="UniProtKB-KW"/>
</dbReference>
<protein>
    <recommendedName>
        <fullName evidence="8">Peptidase M48 domain-containing protein</fullName>
    </recommendedName>
</protein>
<dbReference type="EMBL" id="JMIW01000007">
    <property type="protein sequence ID" value="KEO88706.1"/>
    <property type="molecule type" value="Genomic_DNA"/>
</dbReference>
<organism evidence="9 10">
    <name type="scientific">Erythrobacter longus</name>
    <dbReference type="NCBI Taxonomy" id="1044"/>
    <lineage>
        <taxon>Bacteria</taxon>
        <taxon>Pseudomonadati</taxon>
        <taxon>Pseudomonadota</taxon>
        <taxon>Alphaproteobacteria</taxon>
        <taxon>Sphingomonadales</taxon>
        <taxon>Erythrobacteraceae</taxon>
        <taxon>Erythrobacter/Porphyrobacter group</taxon>
        <taxon>Erythrobacter</taxon>
    </lineage>
</organism>
<dbReference type="GO" id="GO:0016020">
    <property type="term" value="C:membrane"/>
    <property type="evidence" value="ECO:0007669"/>
    <property type="project" value="TreeGrafter"/>
</dbReference>
<comment type="cofactor">
    <cofactor evidence="6">
        <name>Zn(2+)</name>
        <dbReference type="ChEBI" id="CHEBI:29105"/>
    </cofactor>
    <text evidence="6">Binds 1 zinc ion per subunit.</text>
</comment>
<feature type="region of interest" description="Disordered" evidence="7">
    <location>
        <begin position="237"/>
        <end position="265"/>
    </location>
</feature>
<keyword evidence="5 6" id="KW-0482">Metalloprotease</keyword>
<gene>
    <name evidence="9" type="ORF">EH31_14790</name>
</gene>
<dbReference type="eggNOG" id="COG0501">
    <property type="taxonomic scope" value="Bacteria"/>
</dbReference>
<keyword evidence="4 6" id="KW-0862">Zinc</keyword>
<name>A0A074M2N7_ERYLO</name>